<name>K1WU17_MARBU</name>
<feature type="region of interest" description="Disordered" evidence="1">
    <location>
        <begin position="349"/>
        <end position="383"/>
    </location>
</feature>
<feature type="compositionally biased region" description="Basic and acidic residues" evidence="1">
    <location>
        <begin position="119"/>
        <end position="146"/>
    </location>
</feature>
<reference evidence="2" key="1">
    <citation type="journal article" date="2012" name="BMC Genomics">
        <title>Sequencing the genome of Marssonina brunnea reveals fungus-poplar co-evolution.</title>
        <authorList>
            <person name="Zhu S."/>
            <person name="Cao Y.-Z."/>
            <person name="Jiang C."/>
            <person name="Tan B.-Y."/>
            <person name="Wang Z."/>
            <person name="Feng S."/>
            <person name="Zhang L."/>
            <person name="Su X.-H."/>
            <person name="Brejova B."/>
            <person name="Vinar T."/>
            <person name="Xu M."/>
            <person name="Wang M.-X."/>
            <person name="Zhang S.-G."/>
            <person name="Huang M.-R."/>
            <person name="Wu R."/>
            <person name="Zhou Y."/>
        </authorList>
    </citation>
    <scope>NUCLEOTIDE SEQUENCE [LARGE SCALE GENOMIC DNA]</scope>
    <source>
        <strain evidence="2">MB_m1</strain>
    </source>
</reference>
<dbReference type="KEGG" id="mbe:MBM_09761"/>
<accession>K1WU17</accession>
<dbReference type="HOGENOM" id="CLU_721759_0_0_1"/>
<feature type="compositionally biased region" description="Basic and acidic residues" evidence="1">
    <location>
        <begin position="95"/>
        <end position="106"/>
    </location>
</feature>
<evidence type="ECO:0000313" key="3">
    <source>
        <dbReference type="Proteomes" id="UP000006753"/>
    </source>
</evidence>
<keyword evidence="3" id="KW-1185">Reference proteome</keyword>
<evidence type="ECO:0000313" key="2">
    <source>
        <dbReference type="EMBL" id="EKD12068.1"/>
    </source>
</evidence>
<feature type="compositionally biased region" description="Acidic residues" evidence="1">
    <location>
        <begin position="147"/>
        <end position="168"/>
    </location>
</feature>
<feature type="compositionally biased region" description="Polar residues" evidence="1">
    <location>
        <begin position="374"/>
        <end position="383"/>
    </location>
</feature>
<gene>
    <name evidence="2" type="ORF">MBM_09761</name>
</gene>
<evidence type="ECO:0000256" key="1">
    <source>
        <dbReference type="SAM" id="MobiDB-lite"/>
    </source>
</evidence>
<dbReference type="Proteomes" id="UP000006753">
    <property type="component" value="Unassembled WGS sequence"/>
</dbReference>
<organism evidence="2 3">
    <name type="scientific">Marssonina brunnea f. sp. multigermtubi (strain MB_m1)</name>
    <name type="common">Marssonina leaf spot fungus</name>
    <dbReference type="NCBI Taxonomy" id="1072389"/>
    <lineage>
        <taxon>Eukaryota</taxon>
        <taxon>Fungi</taxon>
        <taxon>Dikarya</taxon>
        <taxon>Ascomycota</taxon>
        <taxon>Pezizomycotina</taxon>
        <taxon>Leotiomycetes</taxon>
        <taxon>Helotiales</taxon>
        <taxon>Drepanopezizaceae</taxon>
        <taxon>Drepanopeziza</taxon>
    </lineage>
</organism>
<sequence length="383" mass="41954">MPYYDHQSLRELLGINEEAFEEVKMMMQQVFLAHLVGLGKARLNCSPNKEKVDRAIAECIEGFQGFALIDEENIVPVTGMLRMYASMITNNKRLREKERIDGRRASTEPSAKKPKTKRRGSEDDMRSGRGERGLRPRTRAEIREEERVDEDEEEEEEEEEEEREEDTMEGVQREEMDTEVMVEAETKRKSLELDNAGFTSDMSAAPPAESFALPAKSAALPVESAQLALPAQSALPALPVKSAQPPIPVESAQPALPVESALPALPAQPAHTAVLGTSQKPFIHPASPSADIPKTFSTLMMGRKLMQGRHGSSAEPEGVSALHQVPALGMPTRHGTSIPQGAVATTTTAAARPALGERSKNTSLASARGFRSMQLRNQLNKRA</sequence>
<proteinExistence type="predicted"/>
<protein>
    <submittedName>
        <fullName evidence="2">Uncharacterized protein</fullName>
    </submittedName>
</protein>
<feature type="region of interest" description="Disordered" evidence="1">
    <location>
        <begin position="95"/>
        <end position="179"/>
    </location>
</feature>
<dbReference type="OrthoDB" id="10383208at2759"/>
<dbReference type="AlphaFoldDB" id="K1WU17"/>
<dbReference type="InParanoid" id="K1WU17"/>
<dbReference type="EMBL" id="JH921467">
    <property type="protein sequence ID" value="EKD12068.1"/>
    <property type="molecule type" value="Genomic_DNA"/>
</dbReference>